<keyword evidence="2" id="KW-0677">Repeat</keyword>
<feature type="domain" description="C2H2-type" evidence="7">
    <location>
        <begin position="538"/>
        <end position="568"/>
    </location>
</feature>
<proteinExistence type="predicted"/>
<evidence type="ECO:0000256" key="2">
    <source>
        <dbReference type="ARBA" id="ARBA00022737"/>
    </source>
</evidence>
<gene>
    <name evidence="8" type="ORF">AC578_418</name>
</gene>
<feature type="region of interest" description="Disordered" evidence="6">
    <location>
        <begin position="702"/>
        <end position="751"/>
    </location>
</feature>
<evidence type="ECO:0000256" key="3">
    <source>
        <dbReference type="ARBA" id="ARBA00022771"/>
    </source>
</evidence>
<organism evidence="8 9">
    <name type="scientific">Pseudocercospora eumusae</name>
    <dbReference type="NCBI Taxonomy" id="321146"/>
    <lineage>
        <taxon>Eukaryota</taxon>
        <taxon>Fungi</taxon>
        <taxon>Dikarya</taxon>
        <taxon>Ascomycota</taxon>
        <taxon>Pezizomycotina</taxon>
        <taxon>Dothideomycetes</taxon>
        <taxon>Dothideomycetidae</taxon>
        <taxon>Mycosphaerellales</taxon>
        <taxon>Mycosphaerellaceae</taxon>
        <taxon>Pseudocercospora</taxon>
    </lineage>
</organism>
<feature type="region of interest" description="Disordered" evidence="6">
    <location>
        <begin position="312"/>
        <end position="368"/>
    </location>
</feature>
<evidence type="ECO:0000256" key="1">
    <source>
        <dbReference type="ARBA" id="ARBA00022723"/>
    </source>
</evidence>
<dbReference type="GO" id="GO:0000981">
    <property type="term" value="F:DNA-binding transcription factor activity, RNA polymerase II-specific"/>
    <property type="evidence" value="ECO:0007669"/>
    <property type="project" value="TreeGrafter"/>
</dbReference>
<feature type="compositionally biased region" description="Polar residues" evidence="6">
    <location>
        <begin position="318"/>
        <end position="333"/>
    </location>
</feature>
<feature type="region of interest" description="Disordered" evidence="6">
    <location>
        <begin position="458"/>
        <end position="482"/>
    </location>
</feature>
<evidence type="ECO:0000313" key="8">
    <source>
        <dbReference type="EMBL" id="KXT07413.1"/>
    </source>
</evidence>
<dbReference type="OrthoDB" id="6077919at2759"/>
<evidence type="ECO:0000256" key="4">
    <source>
        <dbReference type="ARBA" id="ARBA00022833"/>
    </source>
</evidence>
<dbReference type="AlphaFoldDB" id="A0A139HYD6"/>
<feature type="compositionally biased region" description="Polar residues" evidence="6">
    <location>
        <begin position="343"/>
        <end position="362"/>
    </location>
</feature>
<feature type="compositionally biased region" description="Acidic residues" evidence="6">
    <location>
        <begin position="736"/>
        <end position="751"/>
    </location>
</feature>
<protein>
    <recommendedName>
        <fullName evidence="7">C2H2-type domain-containing protein</fullName>
    </recommendedName>
</protein>
<accession>A0A139HYD6</accession>
<comment type="caution">
    <text evidence="8">The sequence shown here is derived from an EMBL/GenBank/DDBJ whole genome shotgun (WGS) entry which is preliminary data.</text>
</comment>
<dbReference type="InterPro" id="IPR013087">
    <property type="entry name" value="Znf_C2H2_type"/>
</dbReference>
<dbReference type="GO" id="GO:0008270">
    <property type="term" value="F:zinc ion binding"/>
    <property type="evidence" value="ECO:0007669"/>
    <property type="project" value="UniProtKB-KW"/>
</dbReference>
<evidence type="ECO:0000256" key="6">
    <source>
        <dbReference type="SAM" id="MobiDB-lite"/>
    </source>
</evidence>
<dbReference type="EMBL" id="LFZN01000002">
    <property type="protein sequence ID" value="KXT07413.1"/>
    <property type="molecule type" value="Genomic_DNA"/>
</dbReference>
<dbReference type="GO" id="GO:0010557">
    <property type="term" value="P:positive regulation of macromolecule biosynthetic process"/>
    <property type="evidence" value="ECO:0007669"/>
    <property type="project" value="UniProtKB-ARBA"/>
</dbReference>
<name>A0A139HYD6_9PEZI</name>
<dbReference type="PANTHER" id="PTHR19818">
    <property type="entry name" value="ZINC FINGER PROTEIN ZIC AND GLI"/>
    <property type="match status" value="1"/>
</dbReference>
<feature type="region of interest" description="Disordered" evidence="6">
    <location>
        <begin position="175"/>
        <end position="197"/>
    </location>
</feature>
<dbReference type="GO" id="GO:0005634">
    <property type="term" value="C:nucleus"/>
    <property type="evidence" value="ECO:0007669"/>
    <property type="project" value="UniProtKB-ARBA"/>
</dbReference>
<dbReference type="GO" id="GO:0000978">
    <property type="term" value="F:RNA polymerase II cis-regulatory region sequence-specific DNA binding"/>
    <property type="evidence" value="ECO:0007669"/>
    <property type="project" value="TreeGrafter"/>
</dbReference>
<dbReference type="PROSITE" id="PS00028">
    <property type="entry name" value="ZINC_FINGER_C2H2_1"/>
    <property type="match status" value="1"/>
</dbReference>
<dbReference type="SMART" id="SM00355">
    <property type="entry name" value="ZnF_C2H2"/>
    <property type="match status" value="4"/>
</dbReference>
<dbReference type="InterPro" id="IPR050329">
    <property type="entry name" value="GLI_C2H2-zinc-finger"/>
</dbReference>
<evidence type="ECO:0000259" key="7">
    <source>
        <dbReference type="PROSITE" id="PS50157"/>
    </source>
</evidence>
<dbReference type="Proteomes" id="UP000070133">
    <property type="component" value="Unassembled WGS sequence"/>
</dbReference>
<dbReference type="EMBL" id="LFZN01000002">
    <property type="protein sequence ID" value="KXT07415.1"/>
    <property type="molecule type" value="Genomic_DNA"/>
</dbReference>
<keyword evidence="1" id="KW-0479">Metal-binding</keyword>
<keyword evidence="3 5" id="KW-0863">Zinc-finger</keyword>
<dbReference type="Gene3D" id="3.30.160.60">
    <property type="entry name" value="Classic Zinc Finger"/>
    <property type="match status" value="1"/>
</dbReference>
<dbReference type="PANTHER" id="PTHR19818:SF139">
    <property type="entry name" value="PAIR-RULE PROTEIN ODD-PAIRED"/>
    <property type="match status" value="1"/>
</dbReference>
<sequence>MAPFGSNSTNGFAGDAYNNFQGYPNPLNTYNFSNAEPHQYGHRASASDTLELSRLHNLTQDVSQIPDERLIKPLQNRPWDGQSHVRFVPTWPDHMAQMGRATMTEPIPKQDQDIFMRSSHSHEDSETVDSGYHSQLLTAGNQFSDSYSFNKKELEQDYPAGADVRLGLDQAAERHPAPQSVVSDHIHGPRVSRRSHTSICPECGRKAKNASDAKKHAFTHERPFRCEEHGCSRKEGFATVNDRERHRKSVHNLRPTVGNSIGYICAACARNGSKDNKFWPRRDNFKAHIKRKHKDEWDESHLLDISKAHRPDDAISTYGDQSQYLSHSRNPSQLDRGEGIGYQNYTSHDSPPTISRHTSQQDDAPFSSEVDSAVQMEEDPFVGMGSHANDMNPTHDRYAAACMTPNPAARIDPVGQTPGMQYNVPTYLHPIPAQMSNKKRRRSSTSTHSNFFANEQHNHATYPTHSPTITAPVQPQLLPDTTHSPNGHKCEVCGKVKTRECDLKYAITMCRCPQPFTPYQSNADYTTIKHMKRHTRPYGCTWPNCAKKFGSRNDWKRHESSQHFLEEMWKCGRAREPDGGICLRRPWFTKDQMIRHLQGPEHNMSNQHDIEQECDRFHLGREGHVHFWCGFCKTLIAQPEYTTNAWEKRFKHIGDHFDHDKCNIDDWVCVRENKAKKLIPPRVEKGSRRRVRNGYRNEIEDEDELEEWAPDMGNGGSFGDVTTSWSGRMMKMAGQDDQDADGESDVEMYTG</sequence>
<keyword evidence="9" id="KW-1185">Reference proteome</keyword>
<evidence type="ECO:0000256" key="5">
    <source>
        <dbReference type="PROSITE-ProRule" id="PRU00042"/>
    </source>
</evidence>
<keyword evidence="4" id="KW-0862">Zinc</keyword>
<dbReference type="STRING" id="321146.A0A139HYD6"/>
<reference evidence="8 9" key="1">
    <citation type="submission" date="2015-07" db="EMBL/GenBank/DDBJ databases">
        <title>Comparative genomics of the Sigatoka disease complex on banana suggests a link between parallel evolutionary changes in Pseudocercospora fijiensis and Pseudocercospora eumusae and increased virulence on the banana host.</title>
        <authorList>
            <person name="Chang T.-C."/>
            <person name="Salvucci A."/>
            <person name="Crous P.W."/>
            <person name="Stergiopoulos I."/>
        </authorList>
    </citation>
    <scope>NUCLEOTIDE SEQUENCE [LARGE SCALE GENOMIC DNA]</scope>
    <source>
        <strain evidence="8 9">CBS 114824</strain>
    </source>
</reference>
<dbReference type="PROSITE" id="PS50157">
    <property type="entry name" value="ZINC_FINGER_C2H2_2"/>
    <property type="match status" value="1"/>
</dbReference>
<evidence type="ECO:0000313" key="9">
    <source>
        <dbReference type="Proteomes" id="UP000070133"/>
    </source>
</evidence>